<feature type="region of interest" description="Disordered" evidence="1">
    <location>
        <begin position="66"/>
        <end position="85"/>
    </location>
</feature>
<feature type="region of interest" description="Disordered" evidence="1">
    <location>
        <begin position="1"/>
        <end position="50"/>
    </location>
</feature>
<feature type="compositionally biased region" description="Basic and acidic residues" evidence="1">
    <location>
        <begin position="29"/>
        <end position="46"/>
    </location>
</feature>
<dbReference type="OrthoDB" id="6901631at2759"/>
<proteinExistence type="predicted"/>
<organism evidence="2 3">
    <name type="scientific">Pararge aegeria aegeria</name>
    <dbReference type="NCBI Taxonomy" id="348720"/>
    <lineage>
        <taxon>Eukaryota</taxon>
        <taxon>Metazoa</taxon>
        <taxon>Ecdysozoa</taxon>
        <taxon>Arthropoda</taxon>
        <taxon>Hexapoda</taxon>
        <taxon>Insecta</taxon>
        <taxon>Pterygota</taxon>
        <taxon>Neoptera</taxon>
        <taxon>Endopterygota</taxon>
        <taxon>Lepidoptera</taxon>
        <taxon>Glossata</taxon>
        <taxon>Ditrysia</taxon>
        <taxon>Papilionoidea</taxon>
        <taxon>Nymphalidae</taxon>
        <taxon>Satyrinae</taxon>
        <taxon>Satyrini</taxon>
        <taxon>Parargina</taxon>
        <taxon>Pararge</taxon>
    </lineage>
</organism>
<feature type="compositionally biased region" description="Polar residues" evidence="1">
    <location>
        <begin position="1"/>
        <end position="16"/>
    </location>
</feature>
<comment type="caution">
    <text evidence="2">The sequence shown here is derived from an EMBL/GenBank/DDBJ whole genome shotgun (WGS) entry which is preliminary data.</text>
</comment>
<gene>
    <name evidence="2" type="primary">jg24012</name>
    <name evidence="2" type="ORF">PAEG_LOCUS24329</name>
</gene>
<reference evidence="2" key="1">
    <citation type="submission" date="2022-03" db="EMBL/GenBank/DDBJ databases">
        <authorList>
            <person name="Lindestad O."/>
        </authorList>
    </citation>
    <scope>NUCLEOTIDE SEQUENCE</scope>
</reference>
<dbReference type="EMBL" id="CAKXAJ010026227">
    <property type="protein sequence ID" value="CAH2263184.1"/>
    <property type="molecule type" value="Genomic_DNA"/>
</dbReference>
<dbReference type="AlphaFoldDB" id="A0A8S4SAU9"/>
<evidence type="ECO:0000313" key="3">
    <source>
        <dbReference type="Proteomes" id="UP000838756"/>
    </source>
</evidence>
<keyword evidence="3" id="KW-1185">Reference proteome</keyword>
<protein>
    <submittedName>
        <fullName evidence="2">Jg24012 protein</fullName>
    </submittedName>
</protein>
<evidence type="ECO:0000256" key="1">
    <source>
        <dbReference type="SAM" id="MobiDB-lite"/>
    </source>
</evidence>
<accession>A0A8S4SAU9</accession>
<dbReference type="Proteomes" id="UP000838756">
    <property type="component" value="Unassembled WGS sequence"/>
</dbReference>
<sequence length="85" mass="8911">MTQDSVLTAEPSTAKAQVNHVESAAHTNGDVEVRVNGKVGKNEESPAKTLGNAEVQIQLVNGDETSLLQVPGNRGSLLHPATKKP</sequence>
<name>A0A8S4SAU9_9NEOP</name>
<evidence type="ECO:0000313" key="2">
    <source>
        <dbReference type="EMBL" id="CAH2263184.1"/>
    </source>
</evidence>